<evidence type="ECO:0000313" key="10">
    <source>
        <dbReference type="EMBL" id="SPD87127.1"/>
    </source>
</evidence>
<dbReference type="KEGG" id="mgg:MPLG2_2097"/>
<dbReference type="Gene3D" id="3.10.20.310">
    <property type="entry name" value="membrane protein fhac"/>
    <property type="match status" value="1"/>
</dbReference>
<dbReference type="InterPro" id="IPR034746">
    <property type="entry name" value="POTRA"/>
</dbReference>
<evidence type="ECO:0000313" key="11">
    <source>
        <dbReference type="Proteomes" id="UP000238164"/>
    </source>
</evidence>
<dbReference type="PANTHER" id="PTHR37820:SF1">
    <property type="entry name" value="CELL DIVISION PROTEIN FTSQ"/>
    <property type="match status" value="1"/>
</dbReference>
<dbReference type="InterPro" id="IPR005548">
    <property type="entry name" value="Cell_div_FtsQ/DivIB_C"/>
</dbReference>
<keyword evidence="4 8" id="KW-0812">Transmembrane</keyword>
<evidence type="ECO:0000256" key="4">
    <source>
        <dbReference type="ARBA" id="ARBA00022692"/>
    </source>
</evidence>
<dbReference type="GO" id="GO:0005886">
    <property type="term" value="C:plasma membrane"/>
    <property type="evidence" value="ECO:0007669"/>
    <property type="project" value="TreeGrafter"/>
</dbReference>
<dbReference type="PROSITE" id="PS51779">
    <property type="entry name" value="POTRA"/>
    <property type="match status" value="1"/>
</dbReference>
<gene>
    <name evidence="10" type="ORF">MPLG2_2097</name>
</gene>
<evidence type="ECO:0000256" key="1">
    <source>
        <dbReference type="ARBA" id="ARBA00004370"/>
    </source>
</evidence>
<dbReference type="InterPro" id="IPR013685">
    <property type="entry name" value="POTRA_FtsQ_type"/>
</dbReference>
<dbReference type="InterPro" id="IPR050487">
    <property type="entry name" value="FtsQ_DivIB"/>
</dbReference>
<dbReference type="GO" id="GO:0051301">
    <property type="term" value="P:cell division"/>
    <property type="evidence" value="ECO:0007669"/>
    <property type="project" value="UniProtKB-KW"/>
</dbReference>
<comment type="subcellular location">
    <subcellularLocation>
        <location evidence="1">Membrane</location>
    </subcellularLocation>
</comment>
<keyword evidence="7" id="KW-0131">Cell cycle</keyword>
<proteinExistence type="predicted"/>
<accession>A0A2N9JI44</accession>
<name>A0A2N9JI44_9ACTN</name>
<dbReference type="AlphaFoldDB" id="A0A2N9JI44"/>
<protein>
    <submittedName>
        <fullName evidence="10">Cell division protein FtsQ</fullName>
    </submittedName>
</protein>
<evidence type="ECO:0000256" key="2">
    <source>
        <dbReference type="ARBA" id="ARBA00022475"/>
    </source>
</evidence>
<dbReference type="Proteomes" id="UP000238164">
    <property type="component" value="Chromosome 1"/>
</dbReference>
<dbReference type="Pfam" id="PF08478">
    <property type="entry name" value="POTRA_1"/>
    <property type="match status" value="1"/>
</dbReference>
<keyword evidence="3 10" id="KW-0132">Cell division</keyword>
<evidence type="ECO:0000256" key="7">
    <source>
        <dbReference type="ARBA" id="ARBA00023306"/>
    </source>
</evidence>
<dbReference type="EMBL" id="LT985188">
    <property type="protein sequence ID" value="SPD87127.1"/>
    <property type="molecule type" value="Genomic_DNA"/>
</dbReference>
<evidence type="ECO:0000256" key="5">
    <source>
        <dbReference type="ARBA" id="ARBA00022989"/>
    </source>
</evidence>
<evidence type="ECO:0000259" key="9">
    <source>
        <dbReference type="PROSITE" id="PS51779"/>
    </source>
</evidence>
<dbReference type="PANTHER" id="PTHR37820">
    <property type="entry name" value="CELL DIVISION PROTEIN DIVIB"/>
    <property type="match status" value="1"/>
</dbReference>
<dbReference type="Pfam" id="PF03799">
    <property type="entry name" value="FtsQ_DivIB_C"/>
    <property type="match status" value="1"/>
</dbReference>
<dbReference type="OrthoDB" id="9790760at2"/>
<reference evidence="10 11" key="1">
    <citation type="submission" date="2018-02" db="EMBL/GenBank/DDBJ databases">
        <authorList>
            <person name="Cohen D.B."/>
            <person name="Kent A.D."/>
        </authorList>
    </citation>
    <scope>NUCLEOTIDE SEQUENCE [LARGE SCALE GENOMIC DNA]</scope>
    <source>
        <strain evidence="10">1</strain>
    </source>
</reference>
<sequence>MSTMTRISDATGRIDLRRRRDRRRRWLWLGVAAGVLAVLGGLTWLLLFSTVLGVRTIEVSGATITNADDVRRLADVSPGTPLARVDLDAVATRVAGLPAVDTVTVSRVWPGTIGIRIVERTPLFAIETPGGYWIADHEGVIFNSAADAPKGLMIAQITGNDPRLVRDLGTVLSALPAEVHTRVRQVSAETADSITLQLDGGVRVVWGSADQSALKAQVIVPLLQQKGTVYDVSAPSNPTVK</sequence>
<evidence type="ECO:0000256" key="8">
    <source>
        <dbReference type="SAM" id="Phobius"/>
    </source>
</evidence>
<keyword evidence="11" id="KW-1185">Reference proteome</keyword>
<evidence type="ECO:0000256" key="3">
    <source>
        <dbReference type="ARBA" id="ARBA00022618"/>
    </source>
</evidence>
<feature type="transmembrane region" description="Helical" evidence="8">
    <location>
        <begin position="26"/>
        <end position="47"/>
    </location>
</feature>
<dbReference type="RefSeq" id="WP_105185919.1">
    <property type="nucleotide sequence ID" value="NZ_BAAAGO010000040.1"/>
</dbReference>
<organism evidence="10 11">
    <name type="scientific">Micropruina glycogenica</name>
    <dbReference type="NCBI Taxonomy" id="75385"/>
    <lineage>
        <taxon>Bacteria</taxon>
        <taxon>Bacillati</taxon>
        <taxon>Actinomycetota</taxon>
        <taxon>Actinomycetes</taxon>
        <taxon>Propionibacteriales</taxon>
        <taxon>Nocardioidaceae</taxon>
        <taxon>Micropruina</taxon>
    </lineage>
</organism>
<keyword evidence="2" id="KW-1003">Cell membrane</keyword>
<feature type="domain" description="POTRA" evidence="9">
    <location>
        <begin position="52"/>
        <end position="120"/>
    </location>
</feature>
<keyword evidence="6 8" id="KW-0472">Membrane</keyword>
<evidence type="ECO:0000256" key="6">
    <source>
        <dbReference type="ARBA" id="ARBA00023136"/>
    </source>
</evidence>
<keyword evidence="5 8" id="KW-1133">Transmembrane helix</keyword>